<feature type="active site" description="Proton acceptor" evidence="4">
    <location>
        <position position="162"/>
    </location>
</feature>
<gene>
    <name evidence="6" type="ORF">OB959_06645</name>
</gene>
<dbReference type="RefSeq" id="WP_290021523.1">
    <property type="nucleotide sequence ID" value="NZ_CP170577.1"/>
</dbReference>
<protein>
    <submittedName>
        <fullName evidence="6">Patatin family protein</fullName>
    </submittedName>
</protein>
<reference evidence="6" key="1">
    <citation type="submission" date="2023-08" db="EMBL/GenBank/DDBJ databases">
        <title>WGS of Aeromonas isolates.</title>
        <authorList>
            <person name="Lee H."/>
        </authorList>
    </citation>
    <scope>NUCLEOTIDE SEQUENCE</scope>
    <source>
        <strain evidence="6">SL22</strain>
    </source>
</reference>
<dbReference type="InterPro" id="IPR002641">
    <property type="entry name" value="PNPLA_dom"/>
</dbReference>
<dbReference type="PANTHER" id="PTHR14226">
    <property type="entry name" value="NEUROPATHY TARGET ESTERASE/SWISS CHEESE D.MELANOGASTER"/>
    <property type="match status" value="1"/>
</dbReference>
<feature type="short sequence motif" description="GXSXG" evidence="4">
    <location>
        <begin position="41"/>
        <end position="45"/>
    </location>
</feature>
<evidence type="ECO:0000256" key="1">
    <source>
        <dbReference type="ARBA" id="ARBA00022801"/>
    </source>
</evidence>
<sequence length="287" mass="31891">MLNSHSAALIVEGGAMRGIFASGVLDAFVESRYYPFDLIIGVSAGATNLVSYLSEQPRRSHHIITELACSSDFLDPMRFVKGGDLVDIGWLWRTSRHRFPLDLETFCAHQIPFYAVATDVTTGAAVYLQVRPDNMDEVLTATCALPVVQHDTPCVDGRPMADGGISDSIPVIEAYRRGVRRMTVVLSEPHGYRKKPPRFCWMLKALLKTQPALVQALLERDRSYNSALDFIANPPADCEIEVIAPPADFRVSRFTQDLSKLESGYLQGYWLGRQSLLRAADEAREVA</sequence>
<dbReference type="CDD" id="cd07208">
    <property type="entry name" value="Pat_hypo_Ecoli_yjju_like"/>
    <property type="match status" value="1"/>
</dbReference>
<organism evidence="6 7">
    <name type="scientific">Aeromonas bestiarum</name>
    <dbReference type="NCBI Taxonomy" id="105751"/>
    <lineage>
        <taxon>Bacteria</taxon>
        <taxon>Pseudomonadati</taxon>
        <taxon>Pseudomonadota</taxon>
        <taxon>Gammaproteobacteria</taxon>
        <taxon>Aeromonadales</taxon>
        <taxon>Aeromonadaceae</taxon>
        <taxon>Aeromonas</taxon>
    </lineage>
</organism>
<proteinExistence type="predicted"/>
<evidence type="ECO:0000256" key="3">
    <source>
        <dbReference type="ARBA" id="ARBA00023098"/>
    </source>
</evidence>
<evidence type="ECO:0000259" key="5">
    <source>
        <dbReference type="PROSITE" id="PS51635"/>
    </source>
</evidence>
<dbReference type="InterPro" id="IPR016035">
    <property type="entry name" value="Acyl_Trfase/lysoPLipase"/>
</dbReference>
<dbReference type="GO" id="GO:0016042">
    <property type="term" value="P:lipid catabolic process"/>
    <property type="evidence" value="ECO:0007669"/>
    <property type="project" value="UniProtKB-UniRule"/>
</dbReference>
<name>A0AAW7HWH2_9GAMM</name>
<dbReference type="EMBL" id="JAOPLV010000002">
    <property type="protein sequence ID" value="MDM5139477.1"/>
    <property type="molecule type" value="Genomic_DNA"/>
</dbReference>
<dbReference type="SUPFAM" id="SSF52151">
    <property type="entry name" value="FabD/lysophospholipase-like"/>
    <property type="match status" value="1"/>
</dbReference>
<dbReference type="PROSITE" id="PS51635">
    <property type="entry name" value="PNPLA"/>
    <property type="match status" value="1"/>
</dbReference>
<keyword evidence="3 4" id="KW-0443">Lipid metabolism</keyword>
<dbReference type="GO" id="GO:0016787">
    <property type="term" value="F:hydrolase activity"/>
    <property type="evidence" value="ECO:0007669"/>
    <property type="project" value="UniProtKB-UniRule"/>
</dbReference>
<accession>A0AAW7HWH2</accession>
<comment type="caution">
    <text evidence="6">The sequence shown here is derived from an EMBL/GenBank/DDBJ whole genome shotgun (WGS) entry which is preliminary data.</text>
</comment>
<evidence type="ECO:0000313" key="7">
    <source>
        <dbReference type="Proteomes" id="UP001168216"/>
    </source>
</evidence>
<dbReference type="Pfam" id="PF01734">
    <property type="entry name" value="Patatin"/>
    <property type="match status" value="1"/>
</dbReference>
<comment type="caution">
    <text evidence="4">Lacks conserved residue(s) required for the propagation of feature annotation.</text>
</comment>
<feature type="active site" description="Nucleophile" evidence="4">
    <location>
        <position position="43"/>
    </location>
</feature>
<keyword evidence="1 4" id="KW-0378">Hydrolase</keyword>
<feature type="short sequence motif" description="DGA/G" evidence="4">
    <location>
        <begin position="162"/>
        <end position="164"/>
    </location>
</feature>
<dbReference type="PANTHER" id="PTHR14226:SF25">
    <property type="entry name" value="PHOSPHOESTERASE"/>
    <property type="match status" value="1"/>
</dbReference>
<dbReference type="InterPro" id="IPR037483">
    <property type="entry name" value="YjjU-like"/>
</dbReference>
<dbReference type="Pfam" id="PF19890">
    <property type="entry name" value="DUF6363"/>
    <property type="match status" value="1"/>
</dbReference>
<dbReference type="Proteomes" id="UP001168216">
    <property type="component" value="Unassembled WGS sequence"/>
</dbReference>
<evidence type="ECO:0000256" key="2">
    <source>
        <dbReference type="ARBA" id="ARBA00022963"/>
    </source>
</evidence>
<dbReference type="InterPro" id="IPR045943">
    <property type="entry name" value="DUF6363"/>
</dbReference>
<feature type="domain" description="PNPLA" evidence="5">
    <location>
        <begin position="9"/>
        <end position="175"/>
    </location>
</feature>
<dbReference type="InterPro" id="IPR050301">
    <property type="entry name" value="NTE"/>
</dbReference>
<dbReference type="Gene3D" id="3.40.1090.10">
    <property type="entry name" value="Cytosolic phospholipase A2 catalytic domain"/>
    <property type="match status" value="2"/>
</dbReference>
<evidence type="ECO:0000256" key="4">
    <source>
        <dbReference type="PROSITE-ProRule" id="PRU01161"/>
    </source>
</evidence>
<dbReference type="AlphaFoldDB" id="A0AAW7HWH2"/>
<keyword evidence="2 4" id="KW-0442">Lipid degradation</keyword>
<evidence type="ECO:0000313" key="6">
    <source>
        <dbReference type="EMBL" id="MDM5139477.1"/>
    </source>
</evidence>